<keyword evidence="1" id="KW-0472">Membrane</keyword>
<reference evidence="2 3" key="1">
    <citation type="submission" date="2014-03" db="EMBL/GenBank/DDBJ databases">
        <title>Bradyrhizobium valentinum sp. nov., isolated from effective nodules of Lupinus mariae-josephae, a lupine endemic of basic-lime soils in Eastern Spain.</title>
        <authorList>
            <person name="Duran D."/>
            <person name="Rey L."/>
            <person name="Navarro A."/>
            <person name="Busquets A."/>
            <person name="Imperial J."/>
            <person name="Ruiz-Argueso T."/>
        </authorList>
    </citation>
    <scope>NUCLEOTIDE SEQUENCE [LARGE SCALE GENOMIC DNA]</scope>
    <source>
        <strain evidence="2 3">Ro19</strain>
    </source>
</reference>
<evidence type="ECO:0000313" key="3">
    <source>
        <dbReference type="Proteomes" id="UP000052023"/>
    </source>
</evidence>
<evidence type="ECO:0000256" key="1">
    <source>
        <dbReference type="SAM" id="Phobius"/>
    </source>
</evidence>
<keyword evidence="1" id="KW-0812">Transmembrane</keyword>
<dbReference type="AlphaFoldDB" id="A0A0R3N6D3"/>
<dbReference type="Proteomes" id="UP000052023">
    <property type="component" value="Unassembled WGS sequence"/>
</dbReference>
<dbReference type="RefSeq" id="WP_057843557.1">
    <property type="nucleotide sequence ID" value="NZ_LLYA01000112.1"/>
</dbReference>
<dbReference type="EMBL" id="LLYA01000112">
    <property type="protein sequence ID" value="KRR27713.1"/>
    <property type="molecule type" value="Genomic_DNA"/>
</dbReference>
<comment type="caution">
    <text evidence="2">The sequence shown here is derived from an EMBL/GenBank/DDBJ whole genome shotgun (WGS) entry which is preliminary data.</text>
</comment>
<protein>
    <submittedName>
        <fullName evidence="2">Uncharacterized protein</fullName>
    </submittedName>
</protein>
<sequence length="133" mass="13867">MRMPDILQGEARTRFLQGIAFGAVAAVAIGFMWGGWVTSGTAKTMTAMAESNGRMSVLVPICVAQFTAADGAVAKFKAAGSYKDNVISEYVKTVAATSMDYSFARACAAGVEAELSKTATKELSIGSPKQGLQ</sequence>
<feature type="transmembrane region" description="Helical" evidence="1">
    <location>
        <begin position="15"/>
        <end position="36"/>
    </location>
</feature>
<evidence type="ECO:0000313" key="2">
    <source>
        <dbReference type="EMBL" id="KRR27713.1"/>
    </source>
</evidence>
<gene>
    <name evidence="2" type="ORF">CQ13_04590</name>
</gene>
<name>A0A0R3N6D3_9BRAD</name>
<keyword evidence="1" id="KW-1133">Transmembrane helix</keyword>
<proteinExistence type="predicted"/>
<organism evidence="2 3">
    <name type="scientific">Bradyrhizobium retamae</name>
    <dbReference type="NCBI Taxonomy" id="1300035"/>
    <lineage>
        <taxon>Bacteria</taxon>
        <taxon>Pseudomonadati</taxon>
        <taxon>Pseudomonadota</taxon>
        <taxon>Alphaproteobacteria</taxon>
        <taxon>Hyphomicrobiales</taxon>
        <taxon>Nitrobacteraceae</taxon>
        <taxon>Bradyrhizobium</taxon>
    </lineage>
</organism>
<dbReference type="OrthoDB" id="5514977at2"/>
<accession>A0A0R3N6D3</accession>
<keyword evidence="3" id="KW-1185">Reference proteome</keyword>